<name>A0AA38HGP4_9CUCU</name>
<dbReference type="PANTHER" id="PTHR15565:SF0">
    <property type="entry name" value="PROTEIN AATF"/>
    <property type="match status" value="1"/>
</dbReference>
<evidence type="ECO:0000259" key="1">
    <source>
        <dbReference type="Pfam" id="PF08164"/>
    </source>
</evidence>
<dbReference type="PANTHER" id="PTHR15565">
    <property type="entry name" value="AATF PROTEIN APOPTOSIS ANTAGONIZING TRANSCRIPTION FACTOR"/>
    <property type="match status" value="1"/>
</dbReference>
<dbReference type="Pfam" id="PF08164">
    <property type="entry name" value="TRAUB"/>
    <property type="match status" value="1"/>
</dbReference>
<dbReference type="InterPro" id="IPR039223">
    <property type="entry name" value="AATF/Bfr2"/>
</dbReference>
<feature type="domain" description="Apoptosis-antagonizing transcription factor C-terminal" evidence="1">
    <location>
        <begin position="41"/>
        <end position="128"/>
    </location>
</feature>
<dbReference type="EMBL" id="JALNTZ010003157">
    <property type="protein sequence ID" value="KAJ3616624.1"/>
    <property type="molecule type" value="Genomic_DNA"/>
</dbReference>
<organism evidence="2 3">
    <name type="scientific">Zophobas morio</name>
    <dbReference type="NCBI Taxonomy" id="2755281"/>
    <lineage>
        <taxon>Eukaryota</taxon>
        <taxon>Metazoa</taxon>
        <taxon>Ecdysozoa</taxon>
        <taxon>Arthropoda</taxon>
        <taxon>Hexapoda</taxon>
        <taxon>Insecta</taxon>
        <taxon>Pterygota</taxon>
        <taxon>Neoptera</taxon>
        <taxon>Endopterygota</taxon>
        <taxon>Coleoptera</taxon>
        <taxon>Polyphaga</taxon>
        <taxon>Cucujiformia</taxon>
        <taxon>Tenebrionidae</taxon>
        <taxon>Zophobas</taxon>
    </lineage>
</organism>
<reference evidence="2" key="1">
    <citation type="journal article" date="2023" name="G3 (Bethesda)">
        <title>Whole genome assemblies of Zophobas morio and Tenebrio molitor.</title>
        <authorList>
            <person name="Kaur S."/>
            <person name="Stinson S.A."/>
            <person name="diCenzo G.C."/>
        </authorList>
    </citation>
    <scope>NUCLEOTIDE SEQUENCE</scope>
    <source>
        <strain evidence="2">QUZm001</strain>
    </source>
</reference>
<proteinExistence type="predicted"/>
<dbReference type="InterPro" id="IPR012617">
    <property type="entry name" value="AATF_C"/>
</dbReference>
<protein>
    <recommendedName>
        <fullName evidence="1">Apoptosis-antagonizing transcription factor C-terminal domain-containing protein</fullName>
    </recommendedName>
</protein>
<comment type="caution">
    <text evidence="2">The sequence shown here is derived from an EMBL/GenBank/DDBJ whole genome shotgun (WGS) entry which is preliminary data.</text>
</comment>
<accession>A0AA38HGP4</accession>
<evidence type="ECO:0000313" key="3">
    <source>
        <dbReference type="Proteomes" id="UP001168821"/>
    </source>
</evidence>
<dbReference type="GO" id="GO:0005730">
    <property type="term" value="C:nucleolus"/>
    <property type="evidence" value="ECO:0007669"/>
    <property type="project" value="TreeGrafter"/>
</dbReference>
<gene>
    <name evidence="2" type="ORF">Zmor_011780</name>
</gene>
<dbReference type="AlphaFoldDB" id="A0AA38HGP4"/>
<keyword evidence="3" id="KW-1185">Reference proteome</keyword>
<evidence type="ECO:0000313" key="2">
    <source>
        <dbReference type="EMBL" id="KAJ3616624.1"/>
    </source>
</evidence>
<sequence>MLDKEKLVKRSQVKRAKFEILGEAGEDTQENENIYDDSDFYHHLLRELISSRTSITEEENLNEMRRRWLELKNLKTSTSAQKNVDRRASKGRKLRYVVHEKLVNFMFPITNYTTTTELTRQSLLKHLFE</sequence>
<dbReference type="Proteomes" id="UP001168821">
    <property type="component" value="Unassembled WGS sequence"/>
</dbReference>